<name>A0A5D6WL78_9FIRM</name>
<dbReference type="PANTHER" id="PTHR32089">
    <property type="entry name" value="METHYL-ACCEPTING CHEMOTAXIS PROTEIN MCPB"/>
    <property type="match status" value="1"/>
</dbReference>
<keyword evidence="5 10" id="KW-1133">Transmembrane helix</keyword>
<evidence type="ECO:0000256" key="1">
    <source>
        <dbReference type="ARBA" id="ARBA00004651"/>
    </source>
</evidence>
<dbReference type="InterPro" id="IPR033479">
    <property type="entry name" value="dCache_1"/>
</dbReference>
<evidence type="ECO:0000313" key="13">
    <source>
        <dbReference type="EMBL" id="TYZ28663.1"/>
    </source>
</evidence>
<dbReference type="Gene3D" id="3.30.450.20">
    <property type="entry name" value="PAS domain"/>
    <property type="match status" value="2"/>
</dbReference>
<dbReference type="PROSITE" id="PS50885">
    <property type="entry name" value="HAMP"/>
    <property type="match status" value="1"/>
</dbReference>
<evidence type="ECO:0000256" key="4">
    <source>
        <dbReference type="ARBA" id="ARBA00022692"/>
    </source>
</evidence>
<evidence type="ECO:0000256" key="2">
    <source>
        <dbReference type="ARBA" id="ARBA00022475"/>
    </source>
</evidence>
<evidence type="ECO:0000256" key="8">
    <source>
        <dbReference type="ARBA" id="ARBA00029447"/>
    </source>
</evidence>
<dbReference type="PROSITE" id="PS50111">
    <property type="entry name" value="CHEMOTAXIS_TRANSDUC_2"/>
    <property type="match status" value="1"/>
</dbReference>
<gene>
    <name evidence="13" type="ORF">FZ041_07420</name>
</gene>
<dbReference type="EMBL" id="VTOZ01000013">
    <property type="protein sequence ID" value="TYZ28663.1"/>
    <property type="molecule type" value="Genomic_DNA"/>
</dbReference>
<comment type="similarity">
    <text evidence="8">Belongs to the methyl-accepting chemotaxis (MCP) protein family.</text>
</comment>
<sequence>MKLNSLRTKFLAGFLPLFLGSFIVFFAISYYMSSQALFRNADMISQEIGKSTALEIEKTFQKKEMLVSELAHNHGIINGDRAQRTKILADSKARSEGFAMLAFSDVNGKAYSEKGKDMDRSSRDYIKQVRETKKPVMTGPSVSGTSGKLITIIAYPVLDGNELKGIVYGTIELDEISEIAGRIKYMETGRVFIADQDGLVIAYAQQPDDVGKLDLSKETSNKTIDKALVDGFTNAVSQDKQIPASYRTSAGVDSQAVMTPIHLGNRSWVAVSVAPLSEIRADANHLVTVMGIVGFVMIVGIALLIWWVSGRMVAPVIALRTECEILNDGDLRQRPLSNDGSDELGDLARGFQTMRQTLRDLISHIQANAEKVSASAEELTAASHQSAEGSNQIAMQITDIAGGIASQSESAHSADDVAKDISERTDSVVMNTDALAAVTQMTVDNVNSGRDAINSVVGAMKHINDSTTTVKTSIQELSKSSDEISKIVEMISGIAEQTNLLALNAAIEAARAGEAGRGFAVVADEVRKLAEESASSTQQIANLVTKIQSDMKEAVAASELSSESVMSSMDSVKSADEVFESIKISIDSLSMGIDEVATNFRSIAEGTTSMQKSVQDIATISNQNASRAQSVSATTEEQSASAQEIAAATRSLAEQAEKLAGEVAKFRI</sequence>
<comment type="caution">
    <text evidence="13">The sequence shown here is derived from an EMBL/GenBank/DDBJ whole genome shotgun (WGS) entry which is preliminary data.</text>
</comment>
<dbReference type="InterPro" id="IPR003660">
    <property type="entry name" value="HAMP_dom"/>
</dbReference>
<keyword evidence="6 10" id="KW-0472">Membrane</keyword>
<evidence type="ECO:0000259" key="12">
    <source>
        <dbReference type="PROSITE" id="PS50885"/>
    </source>
</evidence>
<dbReference type="CDD" id="cd11386">
    <property type="entry name" value="MCP_signal"/>
    <property type="match status" value="1"/>
</dbReference>
<keyword evidence="2" id="KW-1003">Cell membrane</keyword>
<organism evidence="13 14">
    <name type="scientific">Selenomonas caprae</name>
    <dbReference type="NCBI Taxonomy" id="2606905"/>
    <lineage>
        <taxon>Bacteria</taxon>
        <taxon>Bacillati</taxon>
        <taxon>Bacillota</taxon>
        <taxon>Negativicutes</taxon>
        <taxon>Selenomonadales</taxon>
        <taxon>Selenomonadaceae</taxon>
        <taxon>Selenomonas</taxon>
    </lineage>
</organism>
<dbReference type="Gene3D" id="1.10.287.950">
    <property type="entry name" value="Methyl-accepting chemotaxis protein"/>
    <property type="match status" value="1"/>
</dbReference>
<dbReference type="Pfam" id="PF00015">
    <property type="entry name" value="MCPsignal"/>
    <property type="match status" value="1"/>
</dbReference>
<evidence type="ECO:0000256" key="3">
    <source>
        <dbReference type="ARBA" id="ARBA00022500"/>
    </source>
</evidence>
<dbReference type="SMART" id="SM00304">
    <property type="entry name" value="HAMP"/>
    <property type="match status" value="1"/>
</dbReference>
<protein>
    <submittedName>
        <fullName evidence="13">Methyl-accepting chemotaxis protein</fullName>
    </submittedName>
</protein>
<feature type="transmembrane region" description="Helical" evidence="10">
    <location>
        <begin position="286"/>
        <end position="308"/>
    </location>
</feature>
<evidence type="ECO:0000313" key="14">
    <source>
        <dbReference type="Proteomes" id="UP000322783"/>
    </source>
</evidence>
<dbReference type="CDD" id="cd18773">
    <property type="entry name" value="PDC1_HK_sensor"/>
    <property type="match status" value="1"/>
</dbReference>
<feature type="domain" description="Methyl-accepting transducer" evidence="11">
    <location>
        <begin position="382"/>
        <end position="653"/>
    </location>
</feature>
<feature type="domain" description="HAMP" evidence="12">
    <location>
        <begin position="310"/>
        <end position="363"/>
    </location>
</feature>
<evidence type="ECO:0000259" key="11">
    <source>
        <dbReference type="PROSITE" id="PS50111"/>
    </source>
</evidence>
<evidence type="ECO:0000256" key="5">
    <source>
        <dbReference type="ARBA" id="ARBA00022989"/>
    </source>
</evidence>
<dbReference type="SUPFAM" id="SSF103190">
    <property type="entry name" value="Sensory domain-like"/>
    <property type="match status" value="1"/>
</dbReference>
<accession>A0A5D6WL78</accession>
<keyword evidence="14" id="KW-1185">Reference proteome</keyword>
<evidence type="ECO:0000256" key="6">
    <source>
        <dbReference type="ARBA" id="ARBA00023136"/>
    </source>
</evidence>
<keyword evidence="3" id="KW-0145">Chemotaxis</keyword>
<dbReference type="SMART" id="SM00283">
    <property type="entry name" value="MA"/>
    <property type="match status" value="1"/>
</dbReference>
<evidence type="ECO:0000256" key="7">
    <source>
        <dbReference type="ARBA" id="ARBA00023224"/>
    </source>
</evidence>
<proteinExistence type="inferred from homology"/>
<dbReference type="Pfam" id="PF02743">
    <property type="entry name" value="dCache_1"/>
    <property type="match status" value="1"/>
</dbReference>
<keyword evidence="4 10" id="KW-0812">Transmembrane</keyword>
<dbReference type="GO" id="GO:0006935">
    <property type="term" value="P:chemotaxis"/>
    <property type="evidence" value="ECO:0007669"/>
    <property type="project" value="UniProtKB-KW"/>
</dbReference>
<feature type="transmembrane region" description="Helical" evidence="10">
    <location>
        <begin position="12"/>
        <end position="33"/>
    </location>
</feature>
<dbReference type="AlphaFoldDB" id="A0A5D6WL78"/>
<comment type="subcellular location">
    <subcellularLocation>
        <location evidence="1">Cell membrane</location>
        <topology evidence="1">Multi-pass membrane protein</topology>
    </subcellularLocation>
</comment>
<dbReference type="InterPro" id="IPR004089">
    <property type="entry name" value="MCPsignal_dom"/>
</dbReference>
<dbReference type="GO" id="GO:0007165">
    <property type="term" value="P:signal transduction"/>
    <property type="evidence" value="ECO:0007669"/>
    <property type="project" value="UniProtKB-KW"/>
</dbReference>
<dbReference type="GO" id="GO:0005886">
    <property type="term" value="C:plasma membrane"/>
    <property type="evidence" value="ECO:0007669"/>
    <property type="project" value="UniProtKB-SubCell"/>
</dbReference>
<dbReference type="Gene3D" id="6.10.340.10">
    <property type="match status" value="1"/>
</dbReference>
<dbReference type="Pfam" id="PF00672">
    <property type="entry name" value="HAMP"/>
    <property type="match status" value="1"/>
</dbReference>
<evidence type="ECO:0000256" key="9">
    <source>
        <dbReference type="PROSITE-ProRule" id="PRU00284"/>
    </source>
</evidence>
<dbReference type="PANTHER" id="PTHR32089:SF112">
    <property type="entry name" value="LYSOZYME-LIKE PROTEIN-RELATED"/>
    <property type="match status" value="1"/>
</dbReference>
<reference evidence="13 14" key="1">
    <citation type="submission" date="2019-08" db="EMBL/GenBank/DDBJ databases">
        <title>Selenomonas sp. mPRGC5 and Selenomonas sp. mPRGC8 isolated from ruminal fluid of dairy goat (Capra hircus).</title>
        <authorList>
            <person name="Poothong S."/>
            <person name="Nuengjamnong C."/>
            <person name="Tanasupawat S."/>
        </authorList>
    </citation>
    <scope>NUCLEOTIDE SEQUENCE [LARGE SCALE GENOMIC DNA]</scope>
    <source>
        <strain evidence="14">mPRGC8</strain>
    </source>
</reference>
<evidence type="ECO:0000256" key="10">
    <source>
        <dbReference type="SAM" id="Phobius"/>
    </source>
</evidence>
<dbReference type="RefSeq" id="WP_149189123.1">
    <property type="nucleotide sequence ID" value="NZ_VTOZ01000013.1"/>
</dbReference>
<dbReference type="CDD" id="cd06225">
    <property type="entry name" value="HAMP"/>
    <property type="match status" value="1"/>
</dbReference>
<dbReference type="SUPFAM" id="SSF58104">
    <property type="entry name" value="Methyl-accepting chemotaxis protein (MCP) signaling domain"/>
    <property type="match status" value="1"/>
</dbReference>
<keyword evidence="7 9" id="KW-0807">Transducer</keyword>
<dbReference type="Proteomes" id="UP000322783">
    <property type="component" value="Unassembled WGS sequence"/>
</dbReference>
<dbReference type="InterPro" id="IPR029151">
    <property type="entry name" value="Sensor-like_sf"/>
</dbReference>